<dbReference type="EMBL" id="OX395137">
    <property type="protein sequence ID" value="CAI5788233.1"/>
    <property type="molecule type" value="Genomic_DNA"/>
</dbReference>
<gene>
    <name evidence="2" type="ORF">PODLI_1B028139</name>
</gene>
<organism evidence="2 3">
    <name type="scientific">Podarcis lilfordi</name>
    <name type="common">Lilford's wall lizard</name>
    <dbReference type="NCBI Taxonomy" id="74358"/>
    <lineage>
        <taxon>Eukaryota</taxon>
        <taxon>Metazoa</taxon>
        <taxon>Chordata</taxon>
        <taxon>Craniata</taxon>
        <taxon>Vertebrata</taxon>
        <taxon>Euteleostomi</taxon>
        <taxon>Lepidosauria</taxon>
        <taxon>Squamata</taxon>
        <taxon>Bifurcata</taxon>
        <taxon>Unidentata</taxon>
        <taxon>Episquamata</taxon>
        <taxon>Laterata</taxon>
        <taxon>Lacertibaenia</taxon>
        <taxon>Lacertidae</taxon>
        <taxon>Podarcis</taxon>
    </lineage>
</organism>
<dbReference type="AlphaFoldDB" id="A0AA35L302"/>
<dbReference type="Proteomes" id="UP001178461">
    <property type="component" value="Chromosome 12"/>
</dbReference>
<proteinExistence type="predicted"/>
<protein>
    <submittedName>
        <fullName evidence="2">Uncharacterized protein</fullName>
    </submittedName>
</protein>
<sequence>MSMTTKSFPIICVKDFKHNPGLIDAKIQPKLYVNKPNKPVGANIVKQQVGKSKTKHWHSEARIWQSSHCANDLKATVLGILGYELRIQRDQKRKGKNRAGEDGSRRHVDPAAKKGKVMHGGCNKVAESASSSWILTILETNVPCIGKRKAMASAHHEVVTECIPLNSVRFTSRFGLLVCPLLLISVWSSPAPDFSSEHSQKASCKWWRLYQNEKTIRGAQLCKKHNNLRIILLKTNSAHFFKCIRIKKLAREAILVLDDKPEKE</sequence>
<evidence type="ECO:0000313" key="2">
    <source>
        <dbReference type="EMBL" id="CAI5788233.1"/>
    </source>
</evidence>
<accession>A0AA35L302</accession>
<feature type="compositionally biased region" description="Basic and acidic residues" evidence="1">
    <location>
        <begin position="98"/>
        <end position="112"/>
    </location>
</feature>
<evidence type="ECO:0000256" key="1">
    <source>
        <dbReference type="SAM" id="MobiDB-lite"/>
    </source>
</evidence>
<reference evidence="2" key="1">
    <citation type="submission" date="2022-12" db="EMBL/GenBank/DDBJ databases">
        <authorList>
            <person name="Alioto T."/>
            <person name="Alioto T."/>
            <person name="Gomez Garrido J."/>
        </authorList>
    </citation>
    <scope>NUCLEOTIDE SEQUENCE</scope>
</reference>
<evidence type="ECO:0000313" key="3">
    <source>
        <dbReference type="Proteomes" id="UP001178461"/>
    </source>
</evidence>
<name>A0AA35L302_9SAUR</name>
<feature type="region of interest" description="Disordered" evidence="1">
    <location>
        <begin position="91"/>
        <end position="116"/>
    </location>
</feature>
<keyword evidence="3" id="KW-1185">Reference proteome</keyword>